<keyword evidence="2" id="KW-1185">Reference proteome</keyword>
<dbReference type="PANTHER" id="PTHR40129">
    <property type="entry name" value="KETOPANTOATE REDUCTASE N-TERMINAL DOMAIN-CONTAINING PROTEIN"/>
    <property type="match status" value="1"/>
</dbReference>
<gene>
    <name evidence="1" type="ORF">BS47DRAFT_1292561</name>
</gene>
<dbReference type="OrthoDB" id="674948at2759"/>
<dbReference type="InterPro" id="IPR036291">
    <property type="entry name" value="NAD(P)-bd_dom_sf"/>
</dbReference>
<organism evidence="1 2">
    <name type="scientific">Hydnum rufescens UP504</name>
    <dbReference type="NCBI Taxonomy" id="1448309"/>
    <lineage>
        <taxon>Eukaryota</taxon>
        <taxon>Fungi</taxon>
        <taxon>Dikarya</taxon>
        <taxon>Basidiomycota</taxon>
        <taxon>Agaricomycotina</taxon>
        <taxon>Agaricomycetes</taxon>
        <taxon>Cantharellales</taxon>
        <taxon>Hydnaceae</taxon>
        <taxon>Hydnum</taxon>
    </lineage>
</organism>
<dbReference type="PANTHER" id="PTHR40129:SF2">
    <property type="entry name" value="KETOPANTOATE REDUCTASE N-TERMINAL DOMAIN-CONTAINING PROTEIN"/>
    <property type="match status" value="1"/>
</dbReference>
<dbReference type="EMBL" id="MU128940">
    <property type="protein sequence ID" value="KAF9516307.1"/>
    <property type="molecule type" value="Genomic_DNA"/>
</dbReference>
<reference evidence="1" key="1">
    <citation type="journal article" date="2020" name="Nat. Commun.">
        <title>Large-scale genome sequencing of mycorrhizal fungi provides insights into the early evolution of symbiotic traits.</title>
        <authorList>
            <person name="Miyauchi S."/>
            <person name="Kiss E."/>
            <person name="Kuo A."/>
            <person name="Drula E."/>
            <person name="Kohler A."/>
            <person name="Sanchez-Garcia M."/>
            <person name="Morin E."/>
            <person name="Andreopoulos B."/>
            <person name="Barry K.W."/>
            <person name="Bonito G."/>
            <person name="Buee M."/>
            <person name="Carver A."/>
            <person name="Chen C."/>
            <person name="Cichocki N."/>
            <person name="Clum A."/>
            <person name="Culley D."/>
            <person name="Crous P.W."/>
            <person name="Fauchery L."/>
            <person name="Girlanda M."/>
            <person name="Hayes R.D."/>
            <person name="Keri Z."/>
            <person name="LaButti K."/>
            <person name="Lipzen A."/>
            <person name="Lombard V."/>
            <person name="Magnuson J."/>
            <person name="Maillard F."/>
            <person name="Murat C."/>
            <person name="Nolan M."/>
            <person name="Ohm R.A."/>
            <person name="Pangilinan J."/>
            <person name="Pereira M.F."/>
            <person name="Perotto S."/>
            <person name="Peter M."/>
            <person name="Pfister S."/>
            <person name="Riley R."/>
            <person name="Sitrit Y."/>
            <person name="Stielow J.B."/>
            <person name="Szollosi G."/>
            <person name="Zifcakova L."/>
            <person name="Stursova M."/>
            <person name="Spatafora J.W."/>
            <person name="Tedersoo L."/>
            <person name="Vaario L.M."/>
            <person name="Yamada A."/>
            <person name="Yan M."/>
            <person name="Wang P."/>
            <person name="Xu J."/>
            <person name="Bruns T."/>
            <person name="Baldrian P."/>
            <person name="Vilgalys R."/>
            <person name="Dunand C."/>
            <person name="Henrissat B."/>
            <person name="Grigoriev I.V."/>
            <person name="Hibbett D."/>
            <person name="Nagy L.G."/>
            <person name="Martin F.M."/>
        </authorList>
    </citation>
    <scope>NUCLEOTIDE SEQUENCE</scope>
    <source>
        <strain evidence="1">UP504</strain>
    </source>
</reference>
<dbReference type="Proteomes" id="UP000886523">
    <property type="component" value="Unassembled WGS sequence"/>
</dbReference>
<dbReference type="AlphaFoldDB" id="A0A9P6DWE6"/>
<name>A0A9P6DWE6_9AGAM</name>
<dbReference type="SUPFAM" id="SSF51735">
    <property type="entry name" value="NAD(P)-binding Rossmann-fold domains"/>
    <property type="match status" value="1"/>
</dbReference>
<evidence type="ECO:0000313" key="1">
    <source>
        <dbReference type="EMBL" id="KAF9516307.1"/>
    </source>
</evidence>
<proteinExistence type="predicted"/>
<sequence length="283" mass="30864">MGLSPVGNAVPVDILVLGAGWYSQYLIPLIQSDPTLSFAATTRNGRVVAGYTTIKFQVSDDEGTDWAGLPKARTVVLSFPTVVPGAIAKYIRAYESAHGAGTTRWIQLGSIGAFDTVVSSVGECHKTPVTTMTSIPRPSNPRAESEFDLLALSSPTSPYQTQTTVLNLAGLWGGTRIPRNWVSRVAPTKDALGKKGSVHFIHGEDVARAIIAVHRRFSPGQRWILTDERVYDWWDLASAWGSGARAIFVLPRSGPLLPGKHFSSRDFWATYEIHPWHARLDGI</sequence>
<dbReference type="Gene3D" id="3.40.50.720">
    <property type="entry name" value="NAD(P)-binding Rossmann-like Domain"/>
    <property type="match status" value="1"/>
</dbReference>
<evidence type="ECO:0000313" key="2">
    <source>
        <dbReference type="Proteomes" id="UP000886523"/>
    </source>
</evidence>
<comment type="caution">
    <text evidence="1">The sequence shown here is derived from an EMBL/GenBank/DDBJ whole genome shotgun (WGS) entry which is preliminary data.</text>
</comment>
<accession>A0A9P6DWE6</accession>
<protein>
    <submittedName>
        <fullName evidence="1">Uncharacterized protein</fullName>
    </submittedName>
</protein>